<keyword evidence="1" id="KW-0472">Membrane</keyword>
<keyword evidence="3" id="KW-1185">Reference proteome</keyword>
<protein>
    <submittedName>
        <fullName evidence="2">Major Facilitator Superfamily</fullName>
    </submittedName>
</protein>
<reference evidence="2" key="1">
    <citation type="submission" date="2020-03" db="EMBL/GenBank/DDBJ databases">
        <title>Site-based positive gene gene selection in Geosmithia morbida across the United States reveals a broad range of putative effectors and factors for local host and environmental adapation.</title>
        <authorList>
            <person name="Onufrak A."/>
            <person name="Murdoch R.W."/>
            <person name="Gazis R."/>
            <person name="Huff M."/>
            <person name="Staton M."/>
            <person name="Klingeman W."/>
            <person name="Hadziabdic D."/>
        </authorList>
    </citation>
    <scope>NUCLEOTIDE SEQUENCE</scope>
    <source>
        <strain evidence="2">1262</strain>
    </source>
</reference>
<name>A0A9P5D1U8_9HYPO</name>
<dbReference type="GeneID" id="55969075"/>
<dbReference type="EMBL" id="JAANYQ010000015">
    <property type="protein sequence ID" value="KAF4120841.1"/>
    <property type="molecule type" value="Genomic_DNA"/>
</dbReference>
<dbReference type="Proteomes" id="UP000749293">
    <property type="component" value="Unassembled WGS sequence"/>
</dbReference>
<organism evidence="2 3">
    <name type="scientific">Geosmithia morbida</name>
    <dbReference type="NCBI Taxonomy" id="1094350"/>
    <lineage>
        <taxon>Eukaryota</taxon>
        <taxon>Fungi</taxon>
        <taxon>Dikarya</taxon>
        <taxon>Ascomycota</taxon>
        <taxon>Pezizomycotina</taxon>
        <taxon>Sordariomycetes</taxon>
        <taxon>Hypocreomycetidae</taxon>
        <taxon>Hypocreales</taxon>
        <taxon>Bionectriaceae</taxon>
        <taxon>Geosmithia</taxon>
    </lineage>
</organism>
<feature type="transmembrane region" description="Helical" evidence="1">
    <location>
        <begin position="26"/>
        <end position="49"/>
    </location>
</feature>
<sequence>MSAISGLMVGTQYFQAGDAPFYQTGLRTMIIMVSVGIVFASLQIVIYTVHNRRIAQGKHRDGKGAPIVYTI</sequence>
<accession>A0A9P5D1U8</accession>
<keyword evidence="1" id="KW-1133">Transmembrane helix</keyword>
<gene>
    <name evidence="2" type="ORF">GMORB2_2845</name>
</gene>
<evidence type="ECO:0000313" key="2">
    <source>
        <dbReference type="EMBL" id="KAF4120841.1"/>
    </source>
</evidence>
<comment type="caution">
    <text evidence="2">The sequence shown here is derived from an EMBL/GenBank/DDBJ whole genome shotgun (WGS) entry which is preliminary data.</text>
</comment>
<evidence type="ECO:0000313" key="3">
    <source>
        <dbReference type="Proteomes" id="UP000749293"/>
    </source>
</evidence>
<keyword evidence="1" id="KW-0812">Transmembrane</keyword>
<proteinExistence type="predicted"/>
<evidence type="ECO:0000256" key="1">
    <source>
        <dbReference type="SAM" id="Phobius"/>
    </source>
</evidence>
<dbReference type="AlphaFoldDB" id="A0A9P5D1U8"/>
<dbReference type="OrthoDB" id="2985014at2759"/>
<dbReference type="RefSeq" id="XP_035319493.1">
    <property type="nucleotide sequence ID" value="XM_035464823.1"/>
</dbReference>